<keyword evidence="1" id="KW-0732">Signal</keyword>
<dbReference type="Pfam" id="PF14499">
    <property type="entry name" value="DUF4437"/>
    <property type="match status" value="1"/>
</dbReference>
<gene>
    <name evidence="2" type="ORF">J5837_07255</name>
</gene>
<dbReference type="Gene3D" id="2.60.120.10">
    <property type="entry name" value="Jelly Rolls"/>
    <property type="match status" value="1"/>
</dbReference>
<dbReference type="RefSeq" id="WP_210536001.1">
    <property type="nucleotide sequence ID" value="NZ_JAGKTC010000001.1"/>
</dbReference>
<keyword evidence="3" id="KW-1185">Reference proteome</keyword>
<evidence type="ECO:0000313" key="3">
    <source>
        <dbReference type="Proteomes" id="UP000673447"/>
    </source>
</evidence>
<dbReference type="InterPro" id="IPR014710">
    <property type="entry name" value="RmlC-like_jellyroll"/>
</dbReference>
<feature type="signal peptide" evidence="1">
    <location>
        <begin position="1"/>
        <end position="17"/>
    </location>
</feature>
<dbReference type="InterPro" id="IPR028013">
    <property type="entry name" value="DUF4437"/>
</dbReference>
<dbReference type="InterPro" id="IPR011051">
    <property type="entry name" value="RmlC_Cupin_sf"/>
</dbReference>
<feature type="chain" id="PRO_5037682502" evidence="1">
    <location>
        <begin position="18"/>
        <end position="165"/>
    </location>
</feature>
<dbReference type="EMBL" id="JAGKTC010000001">
    <property type="protein sequence ID" value="MBP3984222.1"/>
    <property type="molecule type" value="Genomic_DNA"/>
</dbReference>
<accession>A0A940X2K4</accession>
<reference evidence="2" key="1">
    <citation type="journal article" date="2016" name="Int. J. Syst. Evol. Microbiol.">
        <title>Pseudoxanthomonas helianthi sp. nov., isolated from roots of Jerusalem artichoke (Helianthus tuberosus).</title>
        <authorList>
            <person name="Kittiwongwattana C."/>
            <person name="Thawai C."/>
        </authorList>
    </citation>
    <scope>NUCLEOTIDE SEQUENCE</scope>
    <source>
        <strain evidence="2">110414</strain>
    </source>
</reference>
<comment type="caution">
    <text evidence="2">The sequence shown here is derived from an EMBL/GenBank/DDBJ whole genome shotgun (WGS) entry which is preliminary data.</text>
</comment>
<dbReference type="SUPFAM" id="SSF51182">
    <property type="entry name" value="RmlC-like cupins"/>
    <property type="match status" value="1"/>
</dbReference>
<reference evidence="2" key="2">
    <citation type="submission" date="2021-03" db="EMBL/GenBank/DDBJ databases">
        <authorList>
            <person name="Cao W."/>
        </authorList>
    </citation>
    <scope>NUCLEOTIDE SEQUENCE</scope>
    <source>
        <strain evidence="2">110414</strain>
    </source>
</reference>
<organism evidence="2 3">
    <name type="scientific">Pseudoxanthomonas helianthi</name>
    <dbReference type="NCBI Taxonomy" id="1453541"/>
    <lineage>
        <taxon>Bacteria</taxon>
        <taxon>Pseudomonadati</taxon>
        <taxon>Pseudomonadota</taxon>
        <taxon>Gammaproteobacteria</taxon>
        <taxon>Lysobacterales</taxon>
        <taxon>Lysobacteraceae</taxon>
        <taxon>Pseudoxanthomonas</taxon>
    </lineage>
</organism>
<sequence length="165" mass="17114">MKSYLVLLLALSGSAFATDPGKPDAGMAMSHNVTHAAATTWGPAPPALPPGAQAAVLVGNPGQPGVFTLRLKMPAGYRVPRHWHPTDEAVTLVEGDLTLSMGAADMAHDEALSPGDFVNLPAKMHHMASSKGGAIVQIQSTGPFEINYIDPKDDPRNVAKAAGSN</sequence>
<dbReference type="CDD" id="cd06989">
    <property type="entry name" value="cupin_DRT102"/>
    <property type="match status" value="1"/>
</dbReference>
<proteinExistence type="predicted"/>
<evidence type="ECO:0000313" key="2">
    <source>
        <dbReference type="EMBL" id="MBP3984222.1"/>
    </source>
</evidence>
<dbReference type="AlphaFoldDB" id="A0A940X2K4"/>
<dbReference type="Proteomes" id="UP000673447">
    <property type="component" value="Unassembled WGS sequence"/>
</dbReference>
<name>A0A940X2K4_9GAMM</name>
<protein>
    <submittedName>
        <fullName evidence="2">Cupin domain-containing protein</fullName>
    </submittedName>
</protein>
<evidence type="ECO:0000256" key="1">
    <source>
        <dbReference type="SAM" id="SignalP"/>
    </source>
</evidence>